<evidence type="ECO:0000256" key="2">
    <source>
        <dbReference type="ARBA" id="ARBA00022692"/>
    </source>
</evidence>
<evidence type="ECO:0000256" key="1">
    <source>
        <dbReference type="ARBA" id="ARBA00004141"/>
    </source>
</evidence>
<protein>
    <submittedName>
        <fullName evidence="6">DUF4870 domain-containing protein</fullName>
    </submittedName>
</protein>
<dbReference type="Proteomes" id="UP000623172">
    <property type="component" value="Unassembled WGS sequence"/>
</dbReference>
<dbReference type="PANTHER" id="PTHR36460">
    <property type="entry name" value="UPF0132 DOMAIN PROTEIN (AFU_ORTHOLOGUE AFUA_3G10255)"/>
    <property type="match status" value="1"/>
</dbReference>
<evidence type="ECO:0000256" key="4">
    <source>
        <dbReference type="ARBA" id="ARBA00023136"/>
    </source>
</evidence>
<evidence type="ECO:0000256" key="3">
    <source>
        <dbReference type="ARBA" id="ARBA00022989"/>
    </source>
</evidence>
<keyword evidence="7" id="KW-1185">Reference proteome</keyword>
<comment type="subcellular location">
    <subcellularLocation>
        <location evidence="1">Membrane</location>
        <topology evidence="1">Multi-pass membrane protein</topology>
    </subcellularLocation>
</comment>
<feature type="transmembrane region" description="Helical" evidence="5">
    <location>
        <begin position="20"/>
        <end position="39"/>
    </location>
</feature>
<organism evidence="6 7">
    <name type="scientific">Gehongia tenuis</name>
    <dbReference type="NCBI Taxonomy" id="2763655"/>
    <lineage>
        <taxon>Bacteria</taxon>
        <taxon>Bacillati</taxon>
        <taxon>Bacillota</taxon>
        <taxon>Clostridia</taxon>
        <taxon>Christensenellales</taxon>
        <taxon>Christensenellaceae</taxon>
        <taxon>Gehongia</taxon>
    </lineage>
</organism>
<keyword evidence="3 5" id="KW-1133">Transmembrane helix</keyword>
<keyword evidence="2 5" id="KW-0812">Transmembrane</keyword>
<proteinExistence type="predicted"/>
<keyword evidence="4 5" id="KW-0472">Membrane</keyword>
<dbReference type="RefSeq" id="WP_249314932.1">
    <property type="nucleotide sequence ID" value="NZ_JACRSR010000001.1"/>
</dbReference>
<dbReference type="PANTHER" id="PTHR36460:SF1">
    <property type="entry name" value="UPF0132 DOMAIN PROTEIN (AFU_ORTHOLOGUE AFUA_3G10255)"/>
    <property type="match status" value="1"/>
</dbReference>
<dbReference type="InterPro" id="IPR019109">
    <property type="entry name" value="MamF_MmsF"/>
</dbReference>
<reference evidence="6" key="1">
    <citation type="submission" date="2020-08" db="EMBL/GenBank/DDBJ databases">
        <title>Genome public.</title>
        <authorList>
            <person name="Liu C."/>
            <person name="Sun Q."/>
        </authorList>
    </citation>
    <scope>NUCLEOTIDE SEQUENCE</scope>
    <source>
        <strain evidence="6">NSJ-53</strain>
    </source>
</reference>
<gene>
    <name evidence="6" type="ORF">H8696_03390</name>
</gene>
<accession>A0A926HPN3</accession>
<feature type="transmembrane region" description="Helical" evidence="5">
    <location>
        <begin position="77"/>
        <end position="95"/>
    </location>
</feature>
<comment type="caution">
    <text evidence="6">The sequence shown here is derived from an EMBL/GenBank/DDBJ whole genome shotgun (WGS) entry which is preliminary data.</text>
</comment>
<feature type="transmembrane region" description="Helical" evidence="5">
    <location>
        <begin position="51"/>
        <end position="71"/>
    </location>
</feature>
<evidence type="ECO:0000313" key="7">
    <source>
        <dbReference type="Proteomes" id="UP000623172"/>
    </source>
</evidence>
<name>A0A926HPN3_9FIRM</name>
<dbReference type="EMBL" id="JACRSR010000001">
    <property type="protein sequence ID" value="MBC8530885.1"/>
    <property type="molecule type" value="Genomic_DNA"/>
</dbReference>
<evidence type="ECO:0000256" key="5">
    <source>
        <dbReference type="SAM" id="Phobius"/>
    </source>
</evidence>
<dbReference type="GO" id="GO:0016020">
    <property type="term" value="C:membrane"/>
    <property type="evidence" value="ECO:0007669"/>
    <property type="project" value="UniProtKB-SubCell"/>
</dbReference>
<dbReference type="Pfam" id="PF09685">
    <property type="entry name" value="MamF_MmsF"/>
    <property type="match status" value="1"/>
</dbReference>
<dbReference type="AlphaFoldDB" id="A0A926HPN3"/>
<sequence length="120" mass="13302">MSYPENNYEPSDSSLNVRPGILTLLAYVFWWVGGLIVFVAERKSYFVRFHALQATILALAITVASAVLGVIPFVGGILRAVLSFGGWMVLILCGIKSYNGQWFELPFIGEFCRVNAKPRA</sequence>
<evidence type="ECO:0000313" key="6">
    <source>
        <dbReference type="EMBL" id="MBC8530885.1"/>
    </source>
</evidence>